<sequence>MATTGKVTSQAAAERLDLTRLLVAAAQRLASEPLDRVYAIIGLLQQTAIREAMLSSLRPDYGANIRDVYTAATKVAVESRLRNQKRDALALLRLPQRLMTTTDTPEAETYPSWVPRLHHAYDHNKGSPGLLRPPGKSADLGCPIALPAQFANQPAVLRCWGFVIDEIQHREPKLSSDHEDSAQFAAAFLRIKDCAIASSHTDAQLASTLTQGKTDRPSDATNREEQHASYKAFLEDRDSLAAGDDTAGFSAAASWFRTQLIVESTGHAFFTTTKAKIGIVSGDASVADVTYSTWYRATVETTDSPSQLWSSVAADYMGTETTYVSDRAIA</sequence>
<dbReference type="AlphaFoldDB" id="A0A9Q9ATH8"/>
<proteinExistence type="predicted"/>
<evidence type="ECO:0000313" key="2">
    <source>
        <dbReference type="EMBL" id="USW50456.1"/>
    </source>
</evidence>
<dbReference type="PANTHER" id="PTHR24148">
    <property type="entry name" value="ANKYRIN REPEAT DOMAIN-CONTAINING PROTEIN 39 HOMOLOG-RELATED"/>
    <property type="match status" value="1"/>
</dbReference>
<name>A0A9Q9ATH8_9PEZI</name>
<dbReference type="InterPro" id="IPR052895">
    <property type="entry name" value="HetReg/Transcr_Mod"/>
</dbReference>
<dbReference type="EMBL" id="CP099419">
    <property type="protein sequence ID" value="USW50456.1"/>
    <property type="molecule type" value="Genomic_DNA"/>
</dbReference>
<protein>
    <submittedName>
        <fullName evidence="2">Uncharacterized protein</fullName>
    </submittedName>
</protein>
<gene>
    <name evidence="2" type="ORF">Slin15195_G037750</name>
</gene>
<dbReference type="PANTHER" id="PTHR24148:SF64">
    <property type="entry name" value="HETEROKARYON INCOMPATIBILITY DOMAIN-CONTAINING PROTEIN"/>
    <property type="match status" value="1"/>
</dbReference>
<organism evidence="2 3">
    <name type="scientific">Septoria linicola</name>
    <dbReference type="NCBI Taxonomy" id="215465"/>
    <lineage>
        <taxon>Eukaryota</taxon>
        <taxon>Fungi</taxon>
        <taxon>Dikarya</taxon>
        <taxon>Ascomycota</taxon>
        <taxon>Pezizomycotina</taxon>
        <taxon>Dothideomycetes</taxon>
        <taxon>Dothideomycetidae</taxon>
        <taxon>Mycosphaerellales</taxon>
        <taxon>Mycosphaerellaceae</taxon>
        <taxon>Septoria</taxon>
    </lineage>
</organism>
<evidence type="ECO:0000313" key="3">
    <source>
        <dbReference type="Proteomes" id="UP001056384"/>
    </source>
</evidence>
<keyword evidence="3" id="KW-1185">Reference proteome</keyword>
<feature type="compositionally biased region" description="Basic and acidic residues" evidence="1">
    <location>
        <begin position="213"/>
        <end position="227"/>
    </location>
</feature>
<accession>A0A9Q9ATH8</accession>
<evidence type="ECO:0000256" key="1">
    <source>
        <dbReference type="SAM" id="MobiDB-lite"/>
    </source>
</evidence>
<feature type="region of interest" description="Disordered" evidence="1">
    <location>
        <begin position="206"/>
        <end position="227"/>
    </location>
</feature>
<dbReference type="Proteomes" id="UP001056384">
    <property type="component" value="Chromosome 2"/>
</dbReference>
<reference evidence="2" key="1">
    <citation type="submission" date="2022-06" db="EMBL/GenBank/DDBJ databases">
        <title>Complete genome sequences of two strains of the flax pathogen Septoria linicola.</title>
        <authorList>
            <person name="Lapalu N."/>
            <person name="Simon A."/>
            <person name="Demenou B."/>
            <person name="Paumier D."/>
            <person name="Guillot M.-P."/>
            <person name="Gout L."/>
            <person name="Valade R."/>
        </authorList>
    </citation>
    <scope>NUCLEOTIDE SEQUENCE</scope>
    <source>
        <strain evidence="2">SE15195</strain>
    </source>
</reference>